<dbReference type="EMBL" id="BGPR01000017">
    <property type="protein sequence ID" value="GBL79041.1"/>
    <property type="molecule type" value="Genomic_DNA"/>
</dbReference>
<gene>
    <name evidence="1" type="ORF">AVEN_48990_1</name>
</gene>
<sequence>MSRHIKITQKAIFQSSVPARKKLVANHTVEGAPVGKDCQVLVSISDTIDSIPFIQDLPCHAKNSGNVAITMPLALREKLFGEEFPMSKVCGRFAECNSPINSFGWLDRRSFRNWKASSFQKEYLNSYHSFVLFETDKGE</sequence>
<dbReference type="Proteomes" id="UP000499080">
    <property type="component" value="Unassembled WGS sequence"/>
</dbReference>
<name>A0A4Y2AGQ0_ARAVE</name>
<dbReference type="AlphaFoldDB" id="A0A4Y2AGQ0"/>
<keyword evidence="2" id="KW-1185">Reference proteome</keyword>
<evidence type="ECO:0000313" key="2">
    <source>
        <dbReference type="Proteomes" id="UP000499080"/>
    </source>
</evidence>
<reference evidence="1 2" key="1">
    <citation type="journal article" date="2019" name="Sci. Rep.">
        <title>Orb-weaving spider Araneus ventricosus genome elucidates the spidroin gene catalogue.</title>
        <authorList>
            <person name="Kono N."/>
            <person name="Nakamura H."/>
            <person name="Ohtoshi R."/>
            <person name="Moran D.A.P."/>
            <person name="Shinohara A."/>
            <person name="Yoshida Y."/>
            <person name="Fujiwara M."/>
            <person name="Mori M."/>
            <person name="Tomita M."/>
            <person name="Arakawa K."/>
        </authorList>
    </citation>
    <scope>NUCLEOTIDE SEQUENCE [LARGE SCALE GENOMIC DNA]</scope>
</reference>
<evidence type="ECO:0000313" key="1">
    <source>
        <dbReference type="EMBL" id="GBL79041.1"/>
    </source>
</evidence>
<protein>
    <submittedName>
        <fullName evidence="1">Uncharacterized protein</fullName>
    </submittedName>
</protein>
<accession>A0A4Y2AGQ0</accession>
<dbReference type="OrthoDB" id="10407409at2759"/>
<organism evidence="1 2">
    <name type="scientific">Araneus ventricosus</name>
    <name type="common">Orbweaver spider</name>
    <name type="synonym">Epeira ventricosa</name>
    <dbReference type="NCBI Taxonomy" id="182803"/>
    <lineage>
        <taxon>Eukaryota</taxon>
        <taxon>Metazoa</taxon>
        <taxon>Ecdysozoa</taxon>
        <taxon>Arthropoda</taxon>
        <taxon>Chelicerata</taxon>
        <taxon>Arachnida</taxon>
        <taxon>Araneae</taxon>
        <taxon>Araneomorphae</taxon>
        <taxon>Entelegynae</taxon>
        <taxon>Araneoidea</taxon>
        <taxon>Araneidae</taxon>
        <taxon>Araneus</taxon>
    </lineage>
</organism>
<proteinExistence type="predicted"/>
<comment type="caution">
    <text evidence="1">The sequence shown here is derived from an EMBL/GenBank/DDBJ whole genome shotgun (WGS) entry which is preliminary data.</text>
</comment>